<dbReference type="RefSeq" id="XP_071912200.1">
    <property type="nucleotide sequence ID" value="XM_072056099.1"/>
</dbReference>
<sequence length="554" mass="64705">MGKPVYIKKNEPKRVRARCKDPCPWYVFVSIEKALGTADLVVKTMYDKHENCNHAWKNKNLKANWLSNRYMERIRSNTCMPTWEIRQTVHEEYQTQISKWVASNARKLAVKMIQGSAEAQYKKIWEYCAEIKKTHEGSTMEIMFTPFRGPRGNPKFMRLYCCLGPLKKGFKDGRRPIIGLDGCHLKGIYKGQLLTAIAADPNNGWWPIAWAVVEREATEQWTWFLKYLSEDLEIENQCHYTFISDQQKRLDRALSEVLPGCEHRYYVQHMYRNFKKKHLGLALKDRMWNIACCTTVKIYDKAMEELQTFDKDAYEWVKKAPHPRHWCKAYFPTHVKSDMIMNNLCESFNTHIKDARDQPIITILWEVSGIPCCHAIAAIFMREEDPYNYLDRSYSRGLFFKIYENVLQPISGEDHWPSSTMPVLDPPIPVTQPSRPKKARRRDVSEGRDHGRRLRRRIAIHCKKCGEIGHNAATCKKPPNEEAQQGSNKSSETQPSNQQRQQSVAKERTLTTGGGDRVEEAEAEAEKEEDKVKEEWEKEQPLEEELSHDRPISF</sequence>
<accession>A0ABM4UY34</accession>
<dbReference type="InterPro" id="IPR018289">
    <property type="entry name" value="MULE_transposase_dom"/>
</dbReference>
<evidence type="ECO:0000313" key="4">
    <source>
        <dbReference type="Proteomes" id="UP001652660"/>
    </source>
</evidence>
<gene>
    <name evidence="5" type="primary">LOC140009783</name>
</gene>
<reference evidence="5" key="1">
    <citation type="submission" date="2025-08" db="UniProtKB">
        <authorList>
            <consortium name="RefSeq"/>
        </authorList>
    </citation>
    <scope>IDENTIFICATION</scope>
    <source>
        <tissue evidence="5">Leaves</tissue>
    </source>
</reference>
<keyword evidence="1" id="KW-0863">Zinc-finger</keyword>
<feature type="compositionally biased region" description="Polar residues" evidence="2">
    <location>
        <begin position="482"/>
        <end position="504"/>
    </location>
</feature>
<evidence type="ECO:0000259" key="3">
    <source>
        <dbReference type="PROSITE" id="PS50158"/>
    </source>
</evidence>
<dbReference type="Pfam" id="PF10551">
    <property type="entry name" value="MULE"/>
    <property type="match status" value="1"/>
</dbReference>
<name>A0ABM4UY34_COFAR</name>
<feature type="region of interest" description="Disordered" evidence="2">
    <location>
        <begin position="417"/>
        <end position="453"/>
    </location>
</feature>
<evidence type="ECO:0000256" key="2">
    <source>
        <dbReference type="SAM" id="MobiDB-lite"/>
    </source>
</evidence>
<protein>
    <recommendedName>
        <fullName evidence="3">CCHC-type domain-containing protein</fullName>
    </recommendedName>
</protein>
<evidence type="ECO:0000313" key="5">
    <source>
        <dbReference type="RefSeq" id="XP_071912200.1"/>
    </source>
</evidence>
<dbReference type="GeneID" id="140009783"/>
<feature type="domain" description="CCHC-type" evidence="3">
    <location>
        <begin position="462"/>
        <end position="477"/>
    </location>
</feature>
<dbReference type="PANTHER" id="PTHR31973">
    <property type="entry name" value="POLYPROTEIN, PUTATIVE-RELATED"/>
    <property type="match status" value="1"/>
</dbReference>
<feature type="compositionally biased region" description="Basic and acidic residues" evidence="2">
    <location>
        <begin position="528"/>
        <end position="554"/>
    </location>
</feature>
<dbReference type="InterPro" id="IPR001878">
    <property type="entry name" value="Znf_CCHC"/>
</dbReference>
<keyword evidence="4" id="KW-1185">Reference proteome</keyword>
<evidence type="ECO:0000256" key="1">
    <source>
        <dbReference type="PROSITE-ProRule" id="PRU00047"/>
    </source>
</evidence>
<dbReference type="PANTHER" id="PTHR31973:SF191">
    <property type="entry name" value="OS05G0489400 PROTEIN"/>
    <property type="match status" value="1"/>
</dbReference>
<keyword evidence="1" id="KW-0862">Zinc</keyword>
<proteinExistence type="predicted"/>
<dbReference type="PROSITE" id="PS50158">
    <property type="entry name" value="ZF_CCHC"/>
    <property type="match status" value="1"/>
</dbReference>
<feature type="region of interest" description="Disordered" evidence="2">
    <location>
        <begin position="470"/>
        <end position="554"/>
    </location>
</feature>
<keyword evidence="1" id="KW-0479">Metal-binding</keyword>
<organism evidence="4 5">
    <name type="scientific">Coffea arabica</name>
    <name type="common">Arabian coffee</name>
    <dbReference type="NCBI Taxonomy" id="13443"/>
    <lineage>
        <taxon>Eukaryota</taxon>
        <taxon>Viridiplantae</taxon>
        <taxon>Streptophyta</taxon>
        <taxon>Embryophyta</taxon>
        <taxon>Tracheophyta</taxon>
        <taxon>Spermatophyta</taxon>
        <taxon>Magnoliopsida</taxon>
        <taxon>eudicotyledons</taxon>
        <taxon>Gunneridae</taxon>
        <taxon>Pentapetalae</taxon>
        <taxon>asterids</taxon>
        <taxon>lamiids</taxon>
        <taxon>Gentianales</taxon>
        <taxon>Rubiaceae</taxon>
        <taxon>Ixoroideae</taxon>
        <taxon>Gardenieae complex</taxon>
        <taxon>Bertiereae - Coffeeae clade</taxon>
        <taxon>Coffeeae</taxon>
        <taxon>Coffea</taxon>
    </lineage>
</organism>
<dbReference type="Proteomes" id="UP001652660">
    <property type="component" value="Chromosome 6e"/>
</dbReference>